<dbReference type="AlphaFoldDB" id="A0AA97HZH7"/>
<evidence type="ECO:0000313" key="5">
    <source>
        <dbReference type="Proteomes" id="UP001302429"/>
    </source>
</evidence>
<evidence type="ECO:0000256" key="2">
    <source>
        <dbReference type="SAM" id="SignalP"/>
    </source>
</evidence>
<feature type="chain" id="PRO_5041645206" evidence="2">
    <location>
        <begin position="34"/>
        <end position="446"/>
    </location>
</feature>
<dbReference type="GO" id="GO:0008800">
    <property type="term" value="F:beta-lactamase activity"/>
    <property type="evidence" value="ECO:0007669"/>
    <property type="project" value="UniProtKB-EC"/>
</dbReference>
<feature type="signal peptide" evidence="2">
    <location>
        <begin position="1"/>
        <end position="33"/>
    </location>
</feature>
<dbReference type="Proteomes" id="UP001302429">
    <property type="component" value="Chromosome"/>
</dbReference>
<organism evidence="4 5">
    <name type="scientific">Alterisphingorhabdus coralli</name>
    <dbReference type="NCBI Taxonomy" id="3071408"/>
    <lineage>
        <taxon>Bacteria</taxon>
        <taxon>Pseudomonadati</taxon>
        <taxon>Pseudomonadota</taxon>
        <taxon>Alphaproteobacteria</taxon>
        <taxon>Sphingomonadales</taxon>
        <taxon>Sphingomonadaceae</taxon>
        <taxon>Alterisphingorhabdus (ex Yan et al. 2024)</taxon>
    </lineage>
</organism>
<reference evidence="4 5" key="1">
    <citation type="submission" date="2023-10" db="EMBL/GenBank/DDBJ databases">
        <title>Complete genome sequence of a Sphingomonadaceae bacterium.</title>
        <authorList>
            <person name="Yan C."/>
        </authorList>
    </citation>
    <scope>NUCLEOTIDE SEQUENCE [LARGE SCALE GENOMIC DNA]</scope>
    <source>
        <strain evidence="4 5">SCSIO 66989</strain>
    </source>
</reference>
<dbReference type="KEGG" id="acoa:RB602_08255"/>
<dbReference type="PANTHER" id="PTHR35333:SF5">
    <property type="entry name" value="CONSERVED LIPOPROTEIN LPQF-RELATED"/>
    <property type="match status" value="1"/>
</dbReference>
<keyword evidence="2" id="KW-0732">Signal</keyword>
<name>A0AA97HZH7_9SPHN</name>
<evidence type="ECO:0000313" key="4">
    <source>
        <dbReference type="EMBL" id="WOE73862.1"/>
    </source>
</evidence>
<comment type="catalytic activity">
    <reaction evidence="1">
        <text>a beta-lactam + H2O = a substituted beta-amino acid</text>
        <dbReference type="Rhea" id="RHEA:20401"/>
        <dbReference type="ChEBI" id="CHEBI:15377"/>
        <dbReference type="ChEBI" id="CHEBI:35627"/>
        <dbReference type="ChEBI" id="CHEBI:140347"/>
        <dbReference type="EC" id="3.5.2.6"/>
    </reaction>
</comment>
<evidence type="ECO:0000256" key="1">
    <source>
        <dbReference type="ARBA" id="ARBA00001526"/>
    </source>
</evidence>
<dbReference type="SUPFAM" id="SSF56601">
    <property type="entry name" value="beta-lactamase/transpeptidase-like"/>
    <property type="match status" value="1"/>
</dbReference>
<dbReference type="PANTHER" id="PTHR35333">
    <property type="entry name" value="BETA-LACTAMASE"/>
    <property type="match status" value="1"/>
</dbReference>
<accession>A0AA97HZH7</accession>
<feature type="domain" description="Beta-lactamase class A catalytic" evidence="3">
    <location>
        <begin position="173"/>
        <end position="321"/>
    </location>
</feature>
<sequence length="446" mass="49036">MIPSTPDRVTHLWRIGLVLMATFALSFTSPALAQQRGQDAASVNALTQRANDVLRLLRGEPIEEQVFNANFLNAIPPVQFRAFTKQMTDQYGPPQQILSITTLNRTTATLKIAYSETTATGILNIEDNYPYRISGLRITGFEAAAGSINEVIAAIDALPGKQGLIIQRLDQRNAAPLAAIDPDGLYSIASTAKLYILAELDRAIRAGERRWSDVVTLGPKSHPSGVMQDWPENSPVTLHTLATQMIAISDNTATDTLVRVIGQERLAAMVQRTGHRNPYVLRPFLMTREVSALKTPANAALLAKYLAGDPARRERLLKLNKDALALERIDFAALTARPYSIDSIGWFASAADIARLLDYLRREASDETKTILALNPGIGKENAANWRYLGYKGGSQTGIMSMNFLLTSRSGEHYAVAAHWNDKNTPVNEGEFIALMTRLINLLAER</sequence>
<proteinExistence type="predicted"/>
<evidence type="ECO:0000259" key="3">
    <source>
        <dbReference type="Pfam" id="PF13354"/>
    </source>
</evidence>
<dbReference type="RefSeq" id="WP_317080087.1">
    <property type="nucleotide sequence ID" value="NZ_CP136594.1"/>
</dbReference>
<protein>
    <submittedName>
        <fullName evidence="4">Serine hydrolase</fullName>
    </submittedName>
</protein>
<gene>
    <name evidence="4" type="ORF">RB602_08255</name>
</gene>
<dbReference type="EMBL" id="CP136594">
    <property type="protein sequence ID" value="WOE73862.1"/>
    <property type="molecule type" value="Genomic_DNA"/>
</dbReference>
<keyword evidence="5" id="KW-1185">Reference proteome</keyword>
<dbReference type="GO" id="GO:0030655">
    <property type="term" value="P:beta-lactam antibiotic catabolic process"/>
    <property type="evidence" value="ECO:0007669"/>
    <property type="project" value="InterPro"/>
</dbReference>
<dbReference type="InterPro" id="IPR000871">
    <property type="entry name" value="Beta-lactam_class-A"/>
</dbReference>
<keyword evidence="4" id="KW-0378">Hydrolase</keyword>
<dbReference type="Gene3D" id="3.40.710.10">
    <property type="entry name" value="DD-peptidase/beta-lactamase superfamily"/>
    <property type="match status" value="1"/>
</dbReference>
<dbReference type="InterPro" id="IPR045155">
    <property type="entry name" value="Beta-lactam_cat"/>
</dbReference>
<dbReference type="InterPro" id="IPR012338">
    <property type="entry name" value="Beta-lactam/transpept-like"/>
</dbReference>
<dbReference type="Pfam" id="PF13354">
    <property type="entry name" value="Beta-lactamase2"/>
    <property type="match status" value="1"/>
</dbReference>
<dbReference type="GO" id="GO:0046677">
    <property type="term" value="P:response to antibiotic"/>
    <property type="evidence" value="ECO:0007669"/>
    <property type="project" value="InterPro"/>
</dbReference>